<accession>A0A1I4AUB8</accession>
<keyword evidence="4" id="KW-1185">Reference proteome</keyword>
<dbReference type="STRING" id="553466.SAMN04487950_0111"/>
<evidence type="ECO:0000259" key="2">
    <source>
        <dbReference type="Pfam" id="PF13360"/>
    </source>
</evidence>
<sequence>MERLAADRRRFLALAGSTAFAGCSGLSPSNDGEDAETTTPTRRKPPLGDPAPEGSWPTVGRNRARTAADPTTTAAAPSLAWTQSLAGPTTVPIVVGNTVYHTRGAPSDGVAEATLEAFALDTGERRWSEPLGRSFEGVESRPTYHRGTLFLVAGRVALAVDAASRERYWVTRFEDREYTDSRGRSETESHWVLGPVAATDDGLFVGDALGGLVCLNRDGTERWRHGSKPYMYWPPTVVDGTAYAEGLTALDTADGSVQWRYTPDDGPVAGGPVSVADGAVFRSGRDVVDAVTLDGSRRWARETFTDGGVRPAVDGERLYVADNDGNAAAFSLDSGERVWGTQLYDDVGPSRTVPVVVDGAFLVCYAVDGRVTVTALDTETGEQRWQLERRAKTGGGTVSSDGTVLFTTKTPPDPEGSVTPDRSTADPTGTTTRLYAFRHDA</sequence>
<dbReference type="EMBL" id="FOTC01000001">
    <property type="protein sequence ID" value="SFK60004.1"/>
    <property type="molecule type" value="Genomic_DNA"/>
</dbReference>
<feature type="region of interest" description="Disordered" evidence="1">
    <location>
        <begin position="22"/>
        <end position="80"/>
    </location>
</feature>
<dbReference type="Proteomes" id="UP000199607">
    <property type="component" value="Unassembled WGS sequence"/>
</dbReference>
<dbReference type="Gene3D" id="2.40.10.480">
    <property type="match status" value="1"/>
</dbReference>
<dbReference type="PANTHER" id="PTHR34512">
    <property type="entry name" value="CELL SURFACE PROTEIN"/>
    <property type="match status" value="1"/>
</dbReference>
<dbReference type="InterPro" id="IPR018391">
    <property type="entry name" value="PQQ_b-propeller_rpt"/>
</dbReference>
<feature type="domain" description="Pyrrolo-quinoline quinone repeat" evidence="2">
    <location>
        <begin position="286"/>
        <end position="406"/>
    </location>
</feature>
<dbReference type="RefSeq" id="WP_089864381.1">
    <property type="nucleotide sequence ID" value="NZ_FOTC01000001.1"/>
</dbReference>
<gene>
    <name evidence="3" type="ORF">SAMN04487950_0111</name>
</gene>
<feature type="domain" description="Pyrrolo-quinoline quinone repeat" evidence="2">
    <location>
        <begin position="80"/>
        <end position="183"/>
    </location>
</feature>
<dbReference type="Pfam" id="PF13360">
    <property type="entry name" value="PQQ_2"/>
    <property type="match status" value="2"/>
</dbReference>
<evidence type="ECO:0000313" key="3">
    <source>
        <dbReference type="EMBL" id="SFK60004.1"/>
    </source>
</evidence>
<proteinExistence type="predicted"/>
<dbReference type="Gene3D" id="2.40.128.630">
    <property type="match status" value="1"/>
</dbReference>
<dbReference type="InterPro" id="IPR002372">
    <property type="entry name" value="PQQ_rpt_dom"/>
</dbReference>
<protein>
    <submittedName>
        <fullName evidence="3">Outer membrane protein assembly factor BamB, contains PQQ-like beta-propeller repeat</fullName>
    </submittedName>
</protein>
<feature type="region of interest" description="Disordered" evidence="1">
    <location>
        <begin position="391"/>
        <end position="432"/>
    </location>
</feature>
<dbReference type="InterPro" id="IPR015943">
    <property type="entry name" value="WD40/YVTN_repeat-like_dom_sf"/>
</dbReference>
<dbReference type="PROSITE" id="PS51257">
    <property type="entry name" value="PROKAR_LIPOPROTEIN"/>
    <property type="match status" value="1"/>
</dbReference>
<dbReference type="AlphaFoldDB" id="A0A1I4AUB8"/>
<feature type="compositionally biased region" description="Polar residues" evidence="1">
    <location>
        <begin position="420"/>
        <end position="432"/>
    </location>
</feature>
<feature type="compositionally biased region" description="Low complexity" evidence="1">
    <location>
        <begin position="65"/>
        <end position="77"/>
    </location>
</feature>
<evidence type="ECO:0000256" key="1">
    <source>
        <dbReference type="SAM" id="MobiDB-lite"/>
    </source>
</evidence>
<dbReference type="Gene3D" id="2.130.10.10">
    <property type="entry name" value="YVTN repeat-like/Quinoprotein amine dehydrogenase"/>
    <property type="match status" value="1"/>
</dbReference>
<dbReference type="SMART" id="SM00564">
    <property type="entry name" value="PQQ"/>
    <property type="match status" value="6"/>
</dbReference>
<reference evidence="4" key="1">
    <citation type="submission" date="2016-10" db="EMBL/GenBank/DDBJ databases">
        <authorList>
            <person name="Varghese N."/>
            <person name="Submissions S."/>
        </authorList>
    </citation>
    <scope>NUCLEOTIDE SEQUENCE [LARGE SCALE GENOMIC DNA]</scope>
    <source>
        <strain evidence="4">CGMCC 1.7738</strain>
    </source>
</reference>
<evidence type="ECO:0000313" key="4">
    <source>
        <dbReference type="Proteomes" id="UP000199607"/>
    </source>
</evidence>
<dbReference type="SUPFAM" id="SSF50998">
    <property type="entry name" value="Quinoprotein alcohol dehydrogenase-like"/>
    <property type="match status" value="2"/>
</dbReference>
<organism evidence="3 4">
    <name type="scientific">Halogranum rubrum</name>
    <dbReference type="NCBI Taxonomy" id="553466"/>
    <lineage>
        <taxon>Archaea</taxon>
        <taxon>Methanobacteriati</taxon>
        <taxon>Methanobacteriota</taxon>
        <taxon>Stenosarchaea group</taxon>
        <taxon>Halobacteria</taxon>
        <taxon>Halobacteriales</taxon>
        <taxon>Haloferacaceae</taxon>
    </lineage>
</organism>
<dbReference type="PANTHER" id="PTHR34512:SF30">
    <property type="entry name" value="OUTER MEMBRANE PROTEIN ASSEMBLY FACTOR BAMB"/>
    <property type="match status" value="1"/>
</dbReference>
<dbReference type="InterPro" id="IPR011047">
    <property type="entry name" value="Quinoprotein_ADH-like_sf"/>
</dbReference>
<name>A0A1I4AUB8_9EURY</name>